<keyword evidence="1" id="KW-0479">Metal-binding</keyword>
<name>A0A395MRQ2_9HYPO</name>
<evidence type="ECO:0000313" key="6">
    <source>
        <dbReference type="EMBL" id="RFN50631.1"/>
    </source>
</evidence>
<evidence type="ECO:0000313" key="7">
    <source>
        <dbReference type="Proteomes" id="UP000265631"/>
    </source>
</evidence>
<dbReference type="PANTHER" id="PTHR47256:SF1">
    <property type="entry name" value="ZN(II)2CYS6 TRANSCRIPTION FACTOR (EUROFUNG)"/>
    <property type="match status" value="1"/>
</dbReference>
<dbReference type="GO" id="GO:0008270">
    <property type="term" value="F:zinc ion binding"/>
    <property type="evidence" value="ECO:0007669"/>
    <property type="project" value="InterPro"/>
</dbReference>
<feature type="coiled-coil region" evidence="3">
    <location>
        <begin position="83"/>
        <end position="110"/>
    </location>
</feature>
<dbReference type="InterPro" id="IPR001138">
    <property type="entry name" value="Zn2Cys6_DnaBD"/>
</dbReference>
<dbReference type="GO" id="GO:0000981">
    <property type="term" value="F:DNA-binding transcription factor activity, RNA polymerase II-specific"/>
    <property type="evidence" value="ECO:0007669"/>
    <property type="project" value="InterPro"/>
</dbReference>
<dbReference type="CDD" id="cd00067">
    <property type="entry name" value="GAL4"/>
    <property type="match status" value="1"/>
</dbReference>
<evidence type="ECO:0000256" key="1">
    <source>
        <dbReference type="ARBA" id="ARBA00022723"/>
    </source>
</evidence>
<evidence type="ECO:0000259" key="5">
    <source>
        <dbReference type="PROSITE" id="PS50048"/>
    </source>
</evidence>
<dbReference type="GO" id="GO:0003677">
    <property type="term" value="F:DNA binding"/>
    <property type="evidence" value="ECO:0007669"/>
    <property type="project" value="InterPro"/>
</dbReference>
<reference evidence="6 7" key="1">
    <citation type="journal article" date="2018" name="PLoS Pathog.">
        <title>Evolution of structural diversity of trichothecenes, a family of toxins produced by plant pathogenic and entomopathogenic fungi.</title>
        <authorList>
            <person name="Proctor R.H."/>
            <person name="McCormick S.P."/>
            <person name="Kim H.S."/>
            <person name="Cardoza R.E."/>
            <person name="Stanley A.M."/>
            <person name="Lindo L."/>
            <person name="Kelly A."/>
            <person name="Brown D.W."/>
            <person name="Lee T."/>
            <person name="Vaughan M.M."/>
            <person name="Alexander N.J."/>
            <person name="Busman M."/>
            <person name="Gutierrez S."/>
        </authorList>
    </citation>
    <scope>NUCLEOTIDE SEQUENCE [LARGE SCALE GENOMIC DNA]</scope>
    <source>
        <strain evidence="6 7">NRRL 13405</strain>
    </source>
</reference>
<dbReference type="GO" id="GO:0006351">
    <property type="term" value="P:DNA-templated transcription"/>
    <property type="evidence" value="ECO:0007669"/>
    <property type="project" value="InterPro"/>
</dbReference>
<dbReference type="PANTHER" id="PTHR47256">
    <property type="entry name" value="ZN(II)2CYS6 TRANSCRIPTION FACTOR (EUROFUNG)-RELATED"/>
    <property type="match status" value="1"/>
</dbReference>
<sequence>MPMQTNPEQPTSSRGPRQLLPRGSGPPAQVGIAQNRELPRKRRPIAVACDSCRRRKLKCDGNRPRCGVCQTKNRECAYQGPPSETLKRKQAELEASHASLEEVMSAIQRRPEAEAKAIFDRIRAGADAQSILRQIRHGDILLQLHLEPETKYRYEFPYKSQFPELLSAVNNPYLGSLLYEGARVGASDTNLTLSSADEKYQAQYLRPYHAARIIDSRLDEVKPSQWTNVPVDDVFMRELLHLYFLHEFDSLPLFHKDYFLDGMLALDGRFCSSLLVNAVLTHGSTSYAANPDRAQYWNPRNIAYQFFAETKRLWELERLREPSLTTLQAALVITLVLNMGGLDKLGMTYLIQGAAMAHELGLFDSPGTVRDTKLRNARDFTAWGLFYLQSIGCYYFMIPPMIKPSIKISLPDVEELPERYGEIWIKYPLIQARVPMRLGHTVRARTEFSIIMNTAAAARYDREDGSDPITPKEISGFITDLKRWYERLPGPLLPKNVIFPSQLKLHMFYHYMLLGLYELLLTEVDIESSPDSVHTNAESQKLALEHSKVCLETLVRLYYLRHGFNGSDALLTNFLVIVAFQSISKLKAGIPAPPSSSSSSNPSITTAPSAAPDLNDARATLILAEKGLGEQGQSYFFAQTVFHVVLNSMSPEDAQLVQHYTKVPSEGPDERRMRAEHVHSDFPLEIVTATNSATSRCLNKLTKRYAEMTLEQANAEYPAEGQEQNVGNK</sequence>
<dbReference type="Proteomes" id="UP000265631">
    <property type="component" value="Unassembled WGS sequence"/>
</dbReference>
<proteinExistence type="predicted"/>
<dbReference type="STRING" id="2594813.A0A395MRQ2"/>
<keyword evidence="2" id="KW-0539">Nucleus</keyword>
<evidence type="ECO:0000256" key="4">
    <source>
        <dbReference type="SAM" id="MobiDB-lite"/>
    </source>
</evidence>
<comment type="caution">
    <text evidence="6">The sequence shown here is derived from an EMBL/GenBank/DDBJ whole genome shotgun (WGS) entry which is preliminary data.</text>
</comment>
<dbReference type="Pfam" id="PF00172">
    <property type="entry name" value="Zn_clus"/>
    <property type="match status" value="1"/>
</dbReference>
<feature type="domain" description="Zn(2)-C6 fungal-type" evidence="5">
    <location>
        <begin position="48"/>
        <end position="78"/>
    </location>
</feature>
<dbReference type="SUPFAM" id="SSF57701">
    <property type="entry name" value="Zn2/Cys6 DNA-binding domain"/>
    <property type="match status" value="1"/>
</dbReference>
<accession>A0A395MRQ2</accession>
<evidence type="ECO:0000256" key="2">
    <source>
        <dbReference type="ARBA" id="ARBA00023242"/>
    </source>
</evidence>
<dbReference type="Gene3D" id="4.10.240.10">
    <property type="entry name" value="Zn(2)-C6 fungal-type DNA-binding domain"/>
    <property type="match status" value="1"/>
</dbReference>
<dbReference type="Pfam" id="PF04082">
    <property type="entry name" value="Fungal_trans"/>
    <property type="match status" value="1"/>
</dbReference>
<dbReference type="SMART" id="SM00066">
    <property type="entry name" value="GAL4"/>
    <property type="match status" value="1"/>
</dbReference>
<protein>
    <submittedName>
        <fullName evidence="6">Nitrate assimilation regulatory protein nira</fullName>
    </submittedName>
</protein>
<organism evidence="6 7">
    <name type="scientific">Fusarium flagelliforme</name>
    <dbReference type="NCBI Taxonomy" id="2675880"/>
    <lineage>
        <taxon>Eukaryota</taxon>
        <taxon>Fungi</taxon>
        <taxon>Dikarya</taxon>
        <taxon>Ascomycota</taxon>
        <taxon>Pezizomycotina</taxon>
        <taxon>Sordariomycetes</taxon>
        <taxon>Hypocreomycetidae</taxon>
        <taxon>Hypocreales</taxon>
        <taxon>Nectriaceae</taxon>
        <taxon>Fusarium</taxon>
        <taxon>Fusarium incarnatum-equiseti species complex</taxon>
    </lineage>
</organism>
<feature type="compositionally biased region" description="Polar residues" evidence="4">
    <location>
        <begin position="1"/>
        <end position="15"/>
    </location>
</feature>
<dbReference type="EMBL" id="PXXK01000131">
    <property type="protein sequence ID" value="RFN50631.1"/>
    <property type="molecule type" value="Genomic_DNA"/>
</dbReference>
<dbReference type="InterPro" id="IPR053187">
    <property type="entry name" value="Notoamide_regulator"/>
</dbReference>
<dbReference type="CDD" id="cd12148">
    <property type="entry name" value="fungal_TF_MHR"/>
    <property type="match status" value="1"/>
</dbReference>
<gene>
    <name evidence="6" type="ORF">FIE12Z_5135</name>
</gene>
<dbReference type="PROSITE" id="PS00463">
    <property type="entry name" value="ZN2_CY6_FUNGAL_1"/>
    <property type="match status" value="1"/>
</dbReference>
<feature type="region of interest" description="Disordered" evidence="4">
    <location>
        <begin position="591"/>
        <end position="611"/>
    </location>
</feature>
<feature type="region of interest" description="Disordered" evidence="4">
    <location>
        <begin position="1"/>
        <end position="34"/>
    </location>
</feature>
<feature type="compositionally biased region" description="Low complexity" evidence="4">
    <location>
        <begin position="595"/>
        <end position="611"/>
    </location>
</feature>
<dbReference type="InterPro" id="IPR007219">
    <property type="entry name" value="XnlR_reg_dom"/>
</dbReference>
<dbReference type="InterPro" id="IPR036864">
    <property type="entry name" value="Zn2-C6_fun-type_DNA-bd_sf"/>
</dbReference>
<keyword evidence="7" id="KW-1185">Reference proteome</keyword>
<dbReference type="AlphaFoldDB" id="A0A395MRQ2"/>
<keyword evidence="3" id="KW-0175">Coiled coil</keyword>
<evidence type="ECO:0000256" key="3">
    <source>
        <dbReference type="SAM" id="Coils"/>
    </source>
</evidence>
<dbReference type="PROSITE" id="PS50048">
    <property type="entry name" value="ZN2_CY6_FUNGAL_2"/>
    <property type="match status" value="1"/>
</dbReference>